<protein>
    <recommendedName>
        <fullName evidence="1">E3 ubiquitin-protein ligase PPP1R11</fullName>
    </recommendedName>
    <alternativeName>
        <fullName evidence="2">Protein phosphatase 1 regulatory subunit 11</fullName>
    </alternativeName>
</protein>
<proteinExistence type="evidence at transcript level"/>
<reference evidence="4" key="1">
    <citation type="journal article" date="2015" name="Insect Biochem. Mol. Biol.">
        <title>An insight into the sialome of the horse fly, Tabanus bromius.</title>
        <authorList>
            <person name="Ribeiro J.M."/>
            <person name="Kazimirova M."/>
            <person name="Takac P."/>
            <person name="Andersen J.F."/>
            <person name="Francischetti I.M."/>
        </authorList>
    </citation>
    <scope>NUCLEOTIDE SEQUENCE</scope>
</reference>
<dbReference type="PANTHER" id="PTHR20835">
    <property type="entry name" value="E3 UBIQUITIN-PROTEIN LIGASE PPP1R11-RELATED"/>
    <property type="match status" value="1"/>
</dbReference>
<feature type="region of interest" description="Disordered" evidence="3">
    <location>
        <begin position="1"/>
        <end position="24"/>
    </location>
</feature>
<dbReference type="GO" id="GO:0008157">
    <property type="term" value="F:protein phosphatase 1 binding"/>
    <property type="evidence" value="ECO:0007669"/>
    <property type="project" value="TreeGrafter"/>
</dbReference>
<evidence type="ECO:0000256" key="1">
    <source>
        <dbReference type="ARBA" id="ARBA00021994"/>
    </source>
</evidence>
<evidence type="ECO:0000313" key="4">
    <source>
        <dbReference type="EMBL" id="JAI16914.1"/>
    </source>
</evidence>
<evidence type="ECO:0000256" key="3">
    <source>
        <dbReference type="SAM" id="MobiDB-lite"/>
    </source>
</evidence>
<name>A0A0K8TRB2_TABBR</name>
<evidence type="ECO:0000256" key="2">
    <source>
        <dbReference type="ARBA" id="ARBA00031039"/>
    </source>
</evidence>
<accession>A0A0K8TRB2</accession>
<feature type="region of interest" description="Disordered" evidence="3">
    <location>
        <begin position="91"/>
        <end position="118"/>
    </location>
</feature>
<dbReference type="AlphaFoldDB" id="A0A0K8TRB2"/>
<feature type="non-terminal residue" evidence="4">
    <location>
        <position position="1"/>
    </location>
</feature>
<sequence length="118" mass="13372">TDIPGPSTTTQTEVVDGERITPEPPVLRLQLQKPKSEKKVAWRSGTIDNEEMGKKKSKCCCIYKKTHGFGESSSEDEEECENCFGHVEKRKKNRKHDPDHNHDCPDHPCDSDPKEAPQ</sequence>
<dbReference type="Pfam" id="PF07491">
    <property type="entry name" value="PPI_Ypi1"/>
    <property type="match status" value="1"/>
</dbReference>
<dbReference type="EMBL" id="GDAI01000689">
    <property type="protein sequence ID" value="JAI16914.1"/>
    <property type="molecule type" value="mRNA"/>
</dbReference>
<dbReference type="GO" id="GO:0004865">
    <property type="term" value="F:protein serine/threonine phosphatase inhibitor activity"/>
    <property type="evidence" value="ECO:0007669"/>
    <property type="project" value="InterPro"/>
</dbReference>
<dbReference type="GO" id="GO:0005634">
    <property type="term" value="C:nucleus"/>
    <property type="evidence" value="ECO:0007669"/>
    <property type="project" value="TreeGrafter"/>
</dbReference>
<feature type="compositionally biased region" description="Basic and acidic residues" evidence="3">
    <location>
        <begin position="96"/>
        <end position="118"/>
    </location>
</feature>
<feature type="compositionally biased region" description="Polar residues" evidence="3">
    <location>
        <begin position="1"/>
        <end position="13"/>
    </location>
</feature>
<dbReference type="PANTHER" id="PTHR20835:SF0">
    <property type="entry name" value="E3 UBIQUITIN-PROTEIN LIGASE PPP1R11"/>
    <property type="match status" value="1"/>
</dbReference>
<organism evidence="4">
    <name type="scientific">Tabanus bromius</name>
    <name type="common">Band-eyed brown horse fly</name>
    <dbReference type="NCBI Taxonomy" id="304241"/>
    <lineage>
        <taxon>Eukaryota</taxon>
        <taxon>Metazoa</taxon>
        <taxon>Ecdysozoa</taxon>
        <taxon>Arthropoda</taxon>
        <taxon>Hexapoda</taxon>
        <taxon>Insecta</taxon>
        <taxon>Pterygota</taxon>
        <taxon>Neoptera</taxon>
        <taxon>Endopterygota</taxon>
        <taxon>Diptera</taxon>
        <taxon>Brachycera</taxon>
        <taxon>Tabanomorpha</taxon>
        <taxon>Tabanoidea</taxon>
        <taxon>Tabanidae</taxon>
        <taxon>Tabanus</taxon>
    </lineage>
</organism>
<dbReference type="InterPro" id="IPR011107">
    <property type="entry name" value="PPI_Ypi1"/>
</dbReference>